<dbReference type="OrthoDB" id="668285at2"/>
<organism evidence="1 2">
    <name type="scientific">Niastella yeongjuensis</name>
    <dbReference type="NCBI Taxonomy" id="354355"/>
    <lineage>
        <taxon>Bacteria</taxon>
        <taxon>Pseudomonadati</taxon>
        <taxon>Bacteroidota</taxon>
        <taxon>Chitinophagia</taxon>
        <taxon>Chitinophagales</taxon>
        <taxon>Chitinophagaceae</taxon>
        <taxon>Niastella</taxon>
    </lineage>
</organism>
<keyword evidence="2" id="KW-1185">Reference proteome</keyword>
<comment type="caution">
    <text evidence="1">The sequence shown here is derived from an EMBL/GenBank/DDBJ whole genome shotgun (WGS) entry which is preliminary data.</text>
</comment>
<dbReference type="AlphaFoldDB" id="A0A1V9E426"/>
<reference evidence="2" key="1">
    <citation type="submission" date="2016-04" db="EMBL/GenBank/DDBJ databases">
        <authorList>
            <person name="Chen L."/>
            <person name="Zhuang W."/>
            <person name="Wang G."/>
        </authorList>
    </citation>
    <scope>NUCLEOTIDE SEQUENCE [LARGE SCALE GENOMIC DNA]</scope>
    <source>
        <strain evidence="2">17621</strain>
    </source>
</reference>
<evidence type="ECO:0000313" key="2">
    <source>
        <dbReference type="Proteomes" id="UP000192610"/>
    </source>
</evidence>
<name>A0A1V9E426_9BACT</name>
<sequence>MKQQIDNIDIFFNSVEYFQQLERSLATNLGLTELKSGIQVIRDKNGWRENEKSIEYIWVVQISRSFVGWGGVFAIKFNENIFREHSNKEELFQGVFISNNNGIGNFYSEILPDTYQDIIRHFNLNLFDANKGITLDGVSYNVRIIASNINTFIQANNPNTADWKRWETEIFTIGSKLAKNSNNKELISLFE</sequence>
<dbReference type="Proteomes" id="UP000192610">
    <property type="component" value="Unassembled WGS sequence"/>
</dbReference>
<gene>
    <name evidence="1" type="ORF">A4H97_34205</name>
</gene>
<accession>A0A1V9E426</accession>
<protein>
    <submittedName>
        <fullName evidence="1">Uncharacterized protein</fullName>
    </submittedName>
</protein>
<proteinExistence type="predicted"/>
<dbReference type="EMBL" id="LVXG01000068">
    <property type="protein sequence ID" value="OQP40665.1"/>
    <property type="molecule type" value="Genomic_DNA"/>
</dbReference>
<dbReference type="RefSeq" id="WP_081204160.1">
    <property type="nucleotide sequence ID" value="NZ_FOCZ01000005.1"/>
</dbReference>
<evidence type="ECO:0000313" key="1">
    <source>
        <dbReference type="EMBL" id="OQP40665.1"/>
    </source>
</evidence>